<evidence type="ECO:0000256" key="1">
    <source>
        <dbReference type="SAM" id="MobiDB-lite"/>
    </source>
</evidence>
<dbReference type="EMBL" id="LAZR01048592">
    <property type="protein sequence ID" value="KKK91573.1"/>
    <property type="molecule type" value="Genomic_DNA"/>
</dbReference>
<sequence length="151" mass="16774">MTNTAQNKEAVYTSPNGRVRVFYRTEMTAEDDFNRVFMESQFVSDDGLTIEVVPKVLAQFCLETFCTKIELLDEAGKVERTIEPYTPDTLQLITGVHAEGGWSIIVALEINRKVLRKNLENAEELKKASPPPSDQGNLDGGPVKTPTVPTT</sequence>
<gene>
    <name evidence="2" type="ORF">LCGC14_2711610</name>
</gene>
<feature type="region of interest" description="Disordered" evidence="1">
    <location>
        <begin position="122"/>
        <end position="151"/>
    </location>
</feature>
<protein>
    <submittedName>
        <fullName evidence="2">Uncharacterized protein</fullName>
    </submittedName>
</protein>
<evidence type="ECO:0000313" key="2">
    <source>
        <dbReference type="EMBL" id="KKK91573.1"/>
    </source>
</evidence>
<feature type="compositionally biased region" description="Low complexity" evidence="1">
    <location>
        <begin position="142"/>
        <end position="151"/>
    </location>
</feature>
<comment type="caution">
    <text evidence="2">The sequence shown here is derived from an EMBL/GenBank/DDBJ whole genome shotgun (WGS) entry which is preliminary data.</text>
</comment>
<organism evidence="2">
    <name type="scientific">marine sediment metagenome</name>
    <dbReference type="NCBI Taxonomy" id="412755"/>
    <lineage>
        <taxon>unclassified sequences</taxon>
        <taxon>metagenomes</taxon>
        <taxon>ecological metagenomes</taxon>
    </lineage>
</organism>
<dbReference type="AlphaFoldDB" id="A0A0F8ZCU6"/>
<reference evidence="2" key="1">
    <citation type="journal article" date="2015" name="Nature">
        <title>Complex archaea that bridge the gap between prokaryotes and eukaryotes.</title>
        <authorList>
            <person name="Spang A."/>
            <person name="Saw J.H."/>
            <person name="Jorgensen S.L."/>
            <person name="Zaremba-Niedzwiedzka K."/>
            <person name="Martijn J."/>
            <person name="Lind A.E."/>
            <person name="van Eijk R."/>
            <person name="Schleper C."/>
            <person name="Guy L."/>
            <person name="Ettema T.J."/>
        </authorList>
    </citation>
    <scope>NUCLEOTIDE SEQUENCE</scope>
</reference>
<name>A0A0F8ZCU6_9ZZZZ</name>
<accession>A0A0F8ZCU6</accession>
<proteinExistence type="predicted"/>